<dbReference type="Proteomes" id="UP001486207">
    <property type="component" value="Unassembled WGS sequence"/>
</dbReference>
<protein>
    <recommendedName>
        <fullName evidence="3">Transposase</fullName>
    </recommendedName>
</protein>
<keyword evidence="2" id="KW-1185">Reference proteome</keyword>
<evidence type="ECO:0000313" key="1">
    <source>
        <dbReference type="EMBL" id="MER7379717.1"/>
    </source>
</evidence>
<gene>
    <name evidence="1" type="ORF">ABT384_44750</name>
</gene>
<dbReference type="RefSeq" id="WP_268256401.1">
    <property type="nucleotide sequence ID" value="NZ_BNBM01000028.1"/>
</dbReference>
<accession>A0ABV1Y768</accession>
<comment type="caution">
    <text evidence="1">The sequence shown here is derived from an EMBL/GenBank/DDBJ whole genome shotgun (WGS) entry which is preliminary data.</text>
</comment>
<sequence>MSHNAYAVLVSENRDRFEQVLEIVLDEIMPWQRSALLSSIE</sequence>
<name>A0ABV1Y768_9ACTN</name>
<evidence type="ECO:0008006" key="3">
    <source>
        <dbReference type="Google" id="ProtNLM"/>
    </source>
</evidence>
<dbReference type="EMBL" id="JBEPFB010000037">
    <property type="protein sequence ID" value="MER7379717.1"/>
    <property type="molecule type" value="Genomic_DNA"/>
</dbReference>
<proteinExistence type="predicted"/>
<evidence type="ECO:0000313" key="2">
    <source>
        <dbReference type="Proteomes" id="UP001486207"/>
    </source>
</evidence>
<organism evidence="1 2">
    <name type="scientific">Streptomyces lanatus</name>
    <dbReference type="NCBI Taxonomy" id="66900"/>
    <lineage>
        <taxon>Bacteria</taxon>
        <taxon>Bacillati</taxon>
        <taxon>Actinomycetota</taxon>
        <taxon>Actinomycetes</taxon>
        <taxon>Kitasatosporales</taxon>
        <taxon>Streptomycetaceae</taxon>
        <taxon>Streptomyces</taxon>
    </lineage>
</organism>
<reference evidence="1 2" key="1">
    <citation type="submission" date="2024-06" db="EMBL/GenBank/DDBJ databases">
        <title>The Natural Products Discovery Center: Release of the First 8490 Sequenced Strains for Exploring Actinobacteria Biosynthetic Diversity.</title>
        <authorList>
            <person name="Kalkreuter E."/>
            <person name="Kautsar S.A."/>
            <person name="Yang D."/>
            <person name="Bader C.D."/>
            <person name="Teijaro C.N."/>
            <person name="Fluegel L."/>
            <person name="Davis C.M."/>
            <person name="Simpson J.R."/>
            <person name="Lauterbach L."/>
            <person name="Steele A.D."/>
            <person name="Gui C."/>
            <person name="Meng S."/>
            <person name="Li G."/>
            <person name="Viehrig K."/>
            <person name="Ye F."/>
            <person name="Su P."/>
            <person name="Kiefer A.F."/>
            <person name="Nichols A."/>
            <person name="Cepeda A.J."/>
            <person name="Yan W."/>
            <person name="Fan B."/>
            <person name="Jiang Y."/>
            <person name="Adhikari A."/>
            <person name="Zheng C.-J."/>
            <person name="Schuster L."/>
            <person name="Cowan T.M."/>
            <person name="Smanski M.J."/>
            <person name="Chevrette M.G."/>
            <person name="De Carvalho L.P.S."/>
            <person name="Shen B."/>
        </authorList>
    </citation>
    <scope>NUCLEOTIDE SEQUENCE [LARGE SCALE GENOMIC DNA]</scope>
    <source>
        <strain evidence="1 2">NPDC000155</strain>
    </source>
</reference>